<dbReference type="VEuPathDB" id="FungiDB:TEQG_04696"/>
<dbReference type="InterPro" id="IPR036236">
    <property type="entry name" value="Znf_C2H2_sf"/>
</dbReference>
<dbReference type="SUPFAM" id="SSF57667">
    <property type="entry name" value="beta-beta-alpha zinc fingers"/>
    <property type="match status" value="1"/>
</dbReference>
<keyword evidence="1" id="KW-0863">Zinc-finger</keyword>
<dbReference type="Gene3D" id="3.30.160.60">
    <property type="entry name" value="Classic Zinc Finger"/>
    <property type="match status" value="1"/>
</dbReference>
<feature type="region of interest" description="Disordered" evidence="2">
    <location>
        <begin position="138"/>
        <end position="161"/>
    </location>
</feature>
<dbReference type="PROSITE" id="PS00028">
    <property type="entry name" value="ZINC_FINGER_C2H2_1"/>
    <property type="match status" value="1"/>
</dbReference>
<name>F2PUX0_TRIEC</name>
<reference evidence="5" key="1">
    <citation type="journal article" date="2012" name="MBio">
        <title>Comparative genome analysis of Trichophyton rubrum and related dermatophytes reveals candidate genes involved in infection.</title>
        <authorList>
            <person name="Martinez D.A."/>
            <person name="Oliver B.G."/>
            <person name="Graeser Y."/>
            <person name="Goldberg J.M."/>
            <person name="Li W."/>
            <person name="Martinez-Rossi N.M."/>
            <person name="Monod M."/>
            <person name="Shelest E."/>
            <person name="Barton R.C."/>
            <person name="Birch E."/>
            <person name="Brakhage A.A."/>
            <person name="Chen Z."/>
            <person name="Gurr S.J."/>
            <person name="Heiman D."/>
            <person name="Heitman J."/>
            <person name="Kosti I."/>
            <person name="Rossi A."/>
            <person name="Saif S."/>
            <person name="Samalova M."/>
            <person name="Saunders C.W."/>
            <person name="Shea T."/>
            <person name="Summerbell R.C."/>
            <person name="Xu J."/>
            <person name="Young S."/>
            <person name="Zeng Q."/>
            <person name="Birren B.W."/>
            <person name="Cuomo C.A."/>
            <person name="White T.C."/>
        </authorList>
    </citation>
    <scope>NUCLEOTIDE SEQUENCE [LARGE SCALE GENOMIC DNA]</scope>
    <source>
        <strain evidence="5">ATCC MYA-4606 / CBS 127.97</strain>
    </source>
</reference>
<dbReference type="HOGENOM" id="CLU_1644923_0_0_1"/>
<evidence type="ECO:0000313" key="5">
    <source>
        <dbReference type="Proteomes" id="UP000009169"/>
    </source>
</evidence>
<feature type="compositionally biased region" description="Basic and acidic residues" evidence="2">
    <location>
        <begin position="141"/>
        <end position="161"/>
    </location>
</feature>
<feature type="domain" description="C2H2-type" evidence="3">
    <location>
        <begin position="52"/>
        <end position="83"/>
    </location>
</feature>
<sequence length="161" mass="18288">MTASQENSVLRSLRSPAKGSTRFQCTTCLETFRRADHLLRHGIMHRGKGKSFPCFECCRAFNERAELASHGELISNMLQGEKIVMANTTQHRGLATLHDRPSGAGSLGLFAHDNGIESSSCTYRCWLRSRHIEVVSNGESKQQDDDWLQERKDERSYPWMT</sequence>
<evidence type="ECO:0000313" key="4">
    <source>
        <dbReference type="EMBL" id="EGE05688.1"/>
    </source>
</evidence>
<dbReference type="Proteomes" id="UP000009169">
    <property type="component" value="Unassembled WGS sequence"/>
</dbReference>
<proteinExistence type="predicted"/>
<keyword evidence="5" id="KW-1185">Reference proteome</keyword>
<evidence type="ECO:0000256" key="2">
    <source>
        <dbReference type="SAM" id="MobiDB-lite"/>
    </source>
</evidence>
<accession>F2PUX0</accession>
<dbReference type="InterPro" id="IPR013087">
    <property type="entry name" value="Znf_C2H2_type"/>
</dbReference>
<protein>
    <recommendedName>
        <fullName evidence="3">C2H2-type domain-containing protein</fullName>
    </recommendedName>
</protein>
<dbReference type="GO" id="GO:0008270">
    <property type="term" value="F:zinc ion binding"/>
    <property type="evidence" value="ECO:0007669"/>
    <property type="project" value="UniProtKB-KW"/>
</dbReference>
<dbReference type="AlphaFoldDB" id="F2PUX0"/>
<evidence type="ECO:0000256" key="1">
    <source>
        <dbReference type="PROSITE-ProRule" id="PRU00042"/>
    </source>
</evidence>
<evidence type="ECO:0000259" key="3">
    <source>
        <dbReference type="PROSITE" id="PS50157"/>
    </source>
</evidence>
<dbReference type="eggNOG" id="ENOG502RQ0I">
    <property type="taxonomic scope" value="Eukaryota"/>
</dbReference>
<keyword evidence="1" id="KW-0479">Metal-binding</keyword>
<organism evidence="4 5">
    <name type="scientific">Trichophyton equinum (strain ATCC MYA-4606 / CBS 127.97)</name>
    <name type="common">Horse ringworm fungus</name>
    <dbReference type="NCBI Taxonomy" id="559882"/>
    <lineage>
        <taxon>Eukaryota</taxon>
        <taxon>Fungi</taxon>
        <taxon>Dikarya</taxon>
        <taxon>Ascomycota</taxon>
        <taxon>Pezizomycotina</taxon>
        <taxon>Eurotiomycetes</taxon>
        <taxon>Eurotiomycetidae</taxon>
        <taxon>Onygenales</taxon>
        <taxon>Arthrodermataceae</taxon>
        <taxon>Trichophyton</taxon>
    </lineage>
</organism>
<gene>
    <name evidence="4" type="ORF">TEQG_04696</name>
</gene>
<feature type="domain" description="C2H2-type" evidence="3">
    <location>
        <begin position="23"/>
        <end position="50"/>
    </location>
</feature>
<dbReference type="EMBL" id="DS995741">
    <property type="protein sequence ID" value="EGE05688.1"/>
    <property type="molecule type" value="Genomic_DNA"/>
</dbReference>
<keyword evidence="1" id="KW-0862">Zinc</keyword>
<dbReference type="PROSITE" id="PS50157">
    <property type="entry name" value="ZINC_FINGER_C2H2_2"/>
    <property type="match status" value="2"/>
</dbReference>